<dbReference type="Proteomes" id="UP000230069">
    <property type="component" value="Unassembled WGS sequence"/>
</dbReference>
<evidence type="ECO:0000313" key="6">
    <source>
        <dbReference type="EMBL" id="PIA51613.1"/>
    </source>
</evidence>
<feature type="domain" description="Squalene cyclase C-terminal" evidence="4">
    <location>
        <begin position="412"/>
        <end position="749"/>
    </location>
</feature>
<accession>A0A2G5E769</accession>
<reference evidence="6 7" key="1">
    <citation type="submission" date="2017-09" db="EMBL/GenBank/DDBJ databases">
        <title>WGS assembly of Aquilegia coerulea Goldsmith.</title>
        <authorList>
            <person name="Hodges S."/>
            <person name="Kramer E."/>
            <person name="Nordborg M."/>
            <person name="Tomkins J."/>
            <person name="Borevitz J."/>
            <person name="Derieg N."/>
            <person name="Yan J."/>
            <person name="Mihaltcheva S."/>
            <person name="Hayes R.D."/>
            <person name="Rokhsar D."/>
        </authorList>
    </citation>
    <scope>NUCLEOTIDE SEQUENCE [LARGE SCALE GENOMIC DNA]</scope>
    <source>
        <strain evidence="7">cv. Goldsmith</strain>
    </source>
</reference>
<evidence type="ECO:0000313" key="7">
    <source>
        <dbReference type="Proteomes" id="UP000230069"/>
    </source>
</evidence>
<dbReference type="Pfam" id="PF13243">
    <property type="entry name" value="SQHop_cyclase_C"/>
    <property type="match status" value="1"/>
</dbReference>
<dbReference type="PANTHER" id="PTHR11764">
    <property type="entry name" value="TERPENE CYCLASE/MUTASE FAMILY MEMBER"/>
    <property type="match status" value="1"/>
</dbReference>
<dbReference type="EC" id="5.4.99.-" evidence="3"/>
<dbReference type="InterPro" id="IPR032697">
    <property type="entry name" value="SQ_cyclase_N"/>
</dbReference>
<comment type="similarity">
    <text evidence="1 3">Belongs to the terpene cyclase/mutase family.</text>
</comment>
<dbReference type="GO" id="GO:0016104">
    <property type="term" value="P:triterpenoid biosynthetic process"/>
    <property type="evidence" value="ECO:0007669"/>
    <property type="project" value="InterPro"/>
</dbReference>
<dbReference type="InterPro" id="IPR002365">
    <property type="entry name" value="Terpene_synthase_CS"/>
</dbReference>
<proteinExistence type="inferred from homology"/>
<gene>
    <name evidence="6" type="ORF">AQUCO_01100454v1</name>
</gene>
<keyword evidence="2" id="KW-0677">Repeat</keyword>
<dbReference type="InterPro" id="IPR018333">
    <property type="entry name" value="Squalene_cyclase"/>
</dbReference>
<dbReference type="Gene3D" id="1.50.10.20">
    <property type="match status" value="2"/>
</dbReference>
<name>A0A2G5E769_AQUCA</name>
<dbReference type="AlphaFoldDB" id="A0A2G5E769"/>
<evidence type="ECO:0000259" key="4">
    <source>
        <dbReference type="Pfam" id="PF13243"/>
    </source>
</evidence>
<keyword evidence="7" id="KW-1185">Reference proteome</keyword>
<dbReference type="STRING" id="218851.A0A2G5E769"/>
<dbReference type="NCBIfam" id="TIGR01787">
    <property type="entry name" value="squalene_cyclas"/>
    <property type="match status" value="1"/>
</dbReference>
<dbReference type="GO" id="GO:0005811">
    <property type="term" value="C:lipid droplet"/>
    <property type="evidence" value="ECO:0007669"/>
    <property type="project" value="InterPro"/>
</dbReference>
<dbReference type="PANTHER" id="PTHR11764:SF55">
    <property type="entry name" value="TERPENE CYCLASE_MUTASE FAMILY MEMBER"/>
    <property type="match status" value="1"/>
</dbReference>
<organism evidence="6 7">
    <name type="scientific">Aquilegia coerulea</name>
    <name type="common">Rocky mountain columbine</name>
    <dbReference type="NCBI Taxonomy" id="218851"/>
    <lineage>
        <taxon>Eukaryota</taxon>
        <taxon>Viridiplantae</taxon>
        <taxon>Streptophyta</taxon>
        <taxon>Embryophyta</taxon>
        <taxon>Tracheophyta</taxon>
        <taxon>Spermatophyta</taxon>
        <taxon>Magnoliopsida</taxon>
        <taxon>Ranunculales</taxon>
        <taxon>Ranunculaceae</taxon>
        <taxon>Thalictroideae</taxon>
        <taxon>Aquilegia</taxon>
    </lineage>
</organism>
<evidence type="ECO:0000256" key="3">
    <source>
        <dbReference type="RuleBase" id="RU362003"/>
    </source>
</evidence>
<dbReference type="InterPro" id="IPR032696">
    <property type="entry name" value="SQ_cyclase_C"/>
</dbReference>
<feature type="domain" description="Squalene cyclase N-terminal" evidence="5">
    <location>
        <begin position="101"/>
        <end position="395"/>
    </location>
</feature>
<protein>
    <recommendedName>
        <fullName evidence="3">Terpene cyclase/mutase family member</fullName>
        <ecNumber evidence="3">5.4.99.-</ecNumber>
    </recommendedName>
</protein>
<dbReference type="Pfam" id="PF13249">
    <property type="entry name" value="SQHop_cyclase_N"/>
    <property type="match status" value="1"/>
</dbReference>
<evidence type="ECO:0000259" key="5">
    <source>
        <dbReference type="Pfam" id="PF13249"/>
    </source>
</evidence>
<dbReference type="EMBL" id="KZ305028">
    <property type="protein sequence ID" value="PIA51613.1"/>
    <property type="molecule type" value="Genomic_DNA"/>
</dbReference>
<sequence length="758" mass="86817">MWRLKIAEGSGSPYIFSTNNFIGRQFWEYDPNHGTPEERSQVENACKKYNENRFEVKPSGDFLLQLQLMKENEFDQTCMPAAVNVKNNEEVSQEAATTALKRAAQFCSAMQASDGHWPAESSGALFLLPPLIIMLYITGTMDTVLSSEHKKEMLRYIYNHQNEDGGWGLHIEHPSTMFSTTLNYVALRLLGEPRGPLVEKAQKWILEHGGITLIPSWGKTYLSVLGAYDWSGVNPMPPEFWFSPSYFPIHPGNMWCFCRMTYMPMSYLYGKRFVGPITDLILSLREELYTQPYHAIDWNKARHSCSKEDLYCPHTIIQDFIWDTTYYFGEPLLKYWPFSLLREKSLQKVIKCIHYEDDNSRYMDLASIEKVLNMLVCWAEDQNSDAFKCHLARIPDYLWIAEDGMKMQNCGSQTWVSSFALQAILACNLTDEYGRTLRRGQDFLKKSQVQENPHGDFRSMYRHTSKGAWCLTDRDPGWQVSDVTAEALKAMLLLSQITPLINAEETDSEIFYDAVNILLSFQSENGGFTAWEPKGAESWLEVLNPSELFANIVVEHEHVECTSSAIQALVMFQNFYPEYRRREIETSIERAVLFIEKKQRLDGSWYGTWAVCFTYGTWFGVKGLVAGGRTYKNSIAIQNACHFLLSKQEDSDGWGESYVSCPNEEYTHLEGNRSNLVQTAWAMMALICAGQAEKDPAPLHRAARLLINSQMENGSFPQQEISGAAMKNLTLHDTSYRYIFPFFALGEYCKCIALPCTN</sequence>
<dbReference type="CDD" id="cd02892">
    <property type="entry name" value="SQCY_1"/>
    <property type="match status" value="1"/>
</dbReference>
<dbReference type="InterPro" id="IPR008930">
    <property type="entry name" value="Terpenoid_cyclase/PrenylTrfase"/>
</dbReference>
<dbReference type="SUPFAM" id="SSF48239">
    <property type="entry name" value="Terpenoid cyclases/Protein prenyltransferases"/>
    <property type="match status" value="2"/>
</dbReference>
<evidence type="ECO:0000256" key="1">
    <source>
        <dbReference type="ARBA" id="ARBA00009755"/>
    </source>
</evidence>
<dbReference type="InParanoid" id="A0A2G5E769"/>
<dbReference type="FunFam" id="1.50.10.20:FF:000011">
    <property type="entry name" value="Terpene cyclase/mutase family member"/>
    <property type="match status" value="1"/>
</dbReference>
<keyword evidence="3" id="KW-0413">Isomerase</keyword>
<evidence type="ECO:0000256" key="2">
    <source>
        <dbReference type="ARBA" id="ARBA00022737"/>
    </source>
</evidence>
<dbReference type="GO" id="GO:0042300">
    <property type="term" value="F:beta-amyrin synthase activity"/>
    <property type="evidence" value="ECO:0007669"/>
    <property type="project" value="TreeGrafter"/>
</dbReference>
<dbReference type="PROSITE" id="PS01074">
    <property type="entry name" value="TERPENE_SYNTHASES"/>
    <property type="match status" value="1"/>
</dbReference>
<dbReference type="OrthoDB" id="21502at2759"/>